<dbReference type="EMBL" id="CATOUU010000548">
    <property type="protein sequence ID" value="CAI9933656.1"/>
    <property type="molecule type" value="Genomic_DNA"/>
</dbReference>
<gene>
    <name evidence="1" type="ORF">HINF_LOCUS21301</name>
    <name evidence="2" type="ORF">HINF_LOCUS47157</name>
</gene>
<name>A0AA86TYX4_9EUKA</name>
<sequence length="166" mass="19606">MIFKECPRSLLNILNLVKFVKLIIQIFLQLLKSTILFTFKIVKMPSRKSNQYKVVFTEISESSFNCSFIDQYYVPLSRKMVLHTESASTIVETSNTSHFQIIQRIYPVKFNSTQMKSILLSSLADSRHQSFLILSSQLIMQIYFWGFCWNCFGWHHPKLQDRLQHN</sequence>
<accession>A0AA86TYX4</accession>
<dbReference type="AlphaFoldDB" id="A0AA86TYX4"/>
<dbReference type="EMBL" id="CAXDID020000211">
    <property type="protein sequence ID" value="CAL6056713.1"/>
    <property type="molecule type" value="Genomic_DNA"/>
</dbReference>
<keyword evidence="3" id="KW-1185">Reference proteome</keyword>
<evidence type="ECO:0000313" key="2">
    <source>
        <dbReference type="EMBL" id="CAL6056713.1"/>
    </source>
</evidence>
<comment type="caution">
    <text evidence="1">The sequence shown here is derived from an EMBL/GenBank/DDBJ whole genome shotgun (WGS) entry which is preliminary data.</text>
</comment>
<protein>
    <submittedName>
        <fullName evidence="2">Hypothetical_protein</fullName>
    </submittedName>
</protein>
<reference evidence="2 3" key="2">
    <citation type="submission" date="2024-07" db="EMBL/GenBank/DDBJ databases">
        <authorList>
            <person name="Akdeniz Z."/>
        </authorList>
    </citation>
    <scope>NUCLEOTIDE SEQUENCE [LARGE SCALE GENOMIC DNA]</scope>
</reference>
<proteinExistence type="predicted"/>
<evidence type="ECO:0000313" key="3">
    <source>
        <dbReference type="Proteomes" id="UP001642409"/>
    </source>
</evidence>
<reference evidence="1" key="1">
    <citation type="submission" date="2023-06" db="EMBL/GenBank/DDBJ databases">
        <authorList>
            <person name="Kurt Z."/>
        </authorList>
    </citation>
    <scope>NUCLEOTIDE SEQUENCE</scope>
</reference>
<organism evidence="1">
    <name type="scientific">Hexamita inflata</name>
    <dbReference type="NCBI Taxonomy" id="28002"/>
    <lineage>
        <taxon>Eukaryota</taxon>
        <taxon>Metamonada</taxon>
        <taxon>Diplomonadida</taxon>
        <taxon>Hexamitidae</taxon>
        <taxon>Hexamitinae</taxon>
        <taxon>Hexamita</taxon>
    </lineage>
</organism>
<evidence type="ECO:0000313" key="1">
    <source>
        <dbReference type="EMBL" id="CAI9933656.1"/>
    </source>
</evidence>
<dbReference type="Proteomes" id="UP001642409">
    <property type="component" value="Unassembled WGS sequence"/>
</dbReference>